<keyword evidence="2" id="KW-0285">Flavoprotein</keyword>
<dbReference type="Proteomes" id="UP000198304">
    <property type="component" value="Unassembled WGS sequence"/>
</dbReference>
<dbReference type="EMBL" id="FZOJ01000022">
    <property type="protein sequence ID" value="SNS82204.1"/>
    <property type="molecule type" value="Genomic_DNA"/>
</dbReference>
<dbReference type="SUPFAM" id="SSF52467">
    <property type="entry name" value="DHS-like NAD/FAD-binding domain"/>
    <property type="match status" value="1"/>
</dbReference>
<evidence type="ECO:0000256" key="1">
    <source>
        <dbReference type="ARBA" id="ARBA00005817"/>
    </source>
</evidence>
<organism evidence="6 7">
    <name type="scientific">Anaerovirgula multivorans</name>
    <dbReference type="NCBI Taxonomy" id="312168"/>
    <lineage>
        <taxon>Bacteria</taxon>
        <taxon>Bacillati</taxon>
        <taxon>Bacillota</taxon>
        <taxon>Clostridia</taxon>
        <taxon>Peptostreptococcales</taxon>
        <taxon>Natronincolaceae</taxon>
        <taxon>Anaerovirgula</taxon>
    </lineage>
</organism>
<feature type="binding site" evidence="4">
    <location>
        <begin position="241"/>
        <end position="242"/>
    </location>
    <ligand>
        <name>FAD</name>
        <dbReference type="ChEBI" id="CHEBI:57692"/>
    </ligand>
</feature>
<dbReference type="GO" id="GO:0050660">
    <property type="term" value="F:flavin adenine dinucleotide binding"/>
    <property type="evidence" value="ECO:0007669"/>
    <property type="project" value="InterPro"/>
</dbReference>
<reference evidence="6 7" key="1">
    <citation type="submission" date="2017-06" db="EMBL/GenBank/DDBJ databases">
        <authorList>
            <person name="Kim H.J."/>
            <person name="Triplett B.A."/>
        </authorList>
    </citation>
    <scope>NUCLEOTIDE SEQUENCE [LARGE SCALE GENOMIC DNA]</scope>
    <source>
        <strain evidence="6 7">SCA</strain>
    </source>
</reference>
<dbReference type="InterPro" id="IPR033947">
    <property type="entry name" value="ETF_alpha_N"/>
</dbReference>
<keyword evidence="3 4" id="KW-0274">FAD</keyword>
<sequence length="330" mass="36515">MGDEKYTGILIFAEQKNGIIHKVSYELLNKGRELANQLMAPVYCIVVGPKSMDLQELIYRGADEVYYVGNDFLNLPEELIYTENIINLIKRIKPEICLFGATSFGRSLAPRIAGNLKTGLTADCTELKIDEDGKLIQIRPAFSDNILAHIKTKTYPQMATIRYKEFSEAERDINRSGKIIKVDPILVEKTGVKILRELECMENDISEAEVVVAGGRGIKTPEDFKILYELAELLGGVVGASRAVVEENYISSQHQVGYSGNRVKPKLYIACGISGAPQHLAGMREAERIVAINSDPSAPIFNIADIGIVGDLYEVIPTLIEKLKKKEVAV</sequence>
<dbReference type="Gene3D" id="3.40.50.1220">
    <property type="entry name" value="TPP-binding domain"/>
    <property type="match status" value="1"/>
</dbReference>
<dbReference type="Pfam" id="PF00766">
    <property type="entry name" value="ETF_alpha"/>
    <property type="match status" value="1"/>
</dbReference>
<evidence type="ECO:0000313" key="6">
    <source>
        <dbReference type="EMBL" id="SNS82204.1"/>
    </source>
</evidence>
<evidence type="ECO:0000256" key="3">
    <source>
        <dbReference type="ARBA" id="ARBA00022827"/>
    </source>
</evidence>
<evidence type="ECO:0000256" key="2">
    <source>
        <dbReference type="ARBA" id="ARBA00022630"/>
    </source>
</evidence>
<comment type="cofactor">
    <cofactor evidence="4">
        <name>FAD</name>
        <dbReference type="ChEBI" id="CHEBI:57692"/>
    </cofactor>
    <text evidence="4">Binds 1 FAD per dimer.</text>
</comment>
<protein>
    <submittedName>
        <fullName evidence="6">Electron transfer flavoprotein alpha subunit apoprotein</fullName>
    </submittedName>
</protein>
<dbReference type="Pfam" id="PF01012">
    <property type="entry name" value="ETF"/>
    <property type="match status" value="1"/>
</dbReference>
<comment type="similarity">
    <text evidence="1">Belongs to the ETF alpha-subunit/FixB family.</text>
</comment>
<dbReference type="RefSeq" id="WP_089284266.1">
    <property type="nucleotide sequence ID" value="NZ_FZOJ01000022.1"/>
</dbReference>
<dbReference type="InterPro" id="IPR001308">
    <property type="entry name" value="ETF_a/FixB"/>
</dbReference>
<dbReference type="FunFam" id="3.40.50.1220:FF:000001">
    <property type="entry name" value="Electron transfer flavoprotein, alpha subunit"/>
    <property type="match status" value="1"/>
</dbReference>
<feature type="binding site" evidence="4">
    <location>
        <begin position="272"/>
        <end position="279"/>
    </location>
    <ligand>
        <name>FAD</name>
        <dbReference type="ChEBI" id="CHEBI:57692"/>
    </ligand>
</feature>
<proteinExistence type="inferred from homology"/>
<feature type="domain" description="Electron transfer flavoprotein alpha/beta-subunit N-terminal" evidence="5">
    <location>
        <begin position="9"/>
        <end position="190"/>
    </location>
</feature>
<feature type="binding site" evidence="4">
    <location>
        <begin position="255"/>
        <end position="259"/>
    </location>
    <ligand>
        <name>FAD</name>
        <dbReference type="ChEBI" id="CHEBI:57692"/>
    </ligand>
</feature>
<dbReference type="SMART" id="SM00893">
    <property type="entry name" value="ETF"/>
    <property type="match status" value="1"/>
</dbReference>
<feature type="binding site" evidence="4">
    <location>
        <position position="216"/>
    </location>
    <ligand>
        <name>FAD</name>
        <dbReference type="ChEBI" id="CHEBI:57692"/>
    </ligand>
</feature>
<name>A0A239HPJ6_9FIRM</name>
<dbReference type="PIRSF" id="PIRSF000089">
    <property type="entry name" value="Electra_flavoP_a"/>
    <property type="match status" value="1"/>
</dbReference>
<dbReference type="CDD" id="cd01715">
    <property type="entry name" value="ETF_alpha"/>
    <property type="match status" value="1"/>
</dbReference>
<dbReference type="InterPro" id="IPR014731">
    <property type="entry name" value="ETF_asu_C"/>
</dbReference>
<evidence type="ECO:0000256" key="4">
    <source>
        <dbReference type="PIRSR" id="PIRSR000089-1"/>
    </source>
</evidence>
<feature type="binding site" evidence="4">
    <location>
        <position position="293"/>
    </location>
    <ligand>
        <name>FAD</name>
        <dbReference type="ChEBI" id="CHEBI:57692"/>
    </ligand>
</feature>
<dbReference type="PANTHER" id="PTHR43153">
    <property type="entry name" value="ELECTRON TRANSFER FLAVOPROTEIN ALPHA"/>
    <property type="match status" value="1"/>
</dbReference>
<evidence type="ECO:0000313" key="7">
    <source>
        <dbReference type="Proteomes" id="UP000198304"/>
    </source>
</evidence>
<dbReference type="GO" id="GO:0033539">
    <property type="term" value="P:fatty acid beta-oxidation using acyl-CoA dehydrogenase"/>
    <property type="evidence" value="ECO:0007669"/>
    <property type="project" value="TreeGrafter"/>
</dbReference>
<dbReference type="OrthoDB" id="9770286at2"/>
<dbReference type="AlphaFoldDB" id="A0A239HPJ6"/>
<evidence type="ECO:0000259" key="5">
    <source>
        <dbReference type="SMART" id="SM00893"/>
    </source>
</evidence>
<dbReference type="Gene3D" id="3.40.50.620">
    <property type="entry name" value="HUPs"/>
    <property type="match status" value="1"/>
</dbReference>
<dbReference type="PANTHER" id="PTHR43153:SF1">
    <property type="entry name" value="ELECTRON TRANSFER FLAVOPROTEIN SUBUNIT ALPHA, MITOCHONDRIAL"/>
    <property type="match status" value="1"/>
</dbReference>
<accession>A0A239HPJ6</accession>
<dbReference type="InterPro" id="IPR014730">
    <property type="entry name" value="ETF_a/b_N"/>
</dbReference>
<dbReference type="InterPro" id="IPR029035">
    <property type="entry name" value="DHS-like_NAD/FAD-binding_dom"/>
</dbReference>
<dbReference type="InterPro" id="IPR014729">
    <property type="entry name" value="Rossmann-like_a/b/a_fold"/>
</dbReference>
<dbReference type="SUPFAM" id="SSF52402">
    <property type="entry name" value="Adenine nucleotide alpha hydrolases-like"/>
    <property type="match status" value="1"/>
</dbReference>
<gene>
    <name evidence="6" type="ORF">SAMN05446037_102269</name>
</gene>
<keyword evidence="7" id="KW-1185">Reference proteome</keyword>
<dbReference type="GO" id="GO:0009055">
    <property type="term" value="F:electron transfer activity"/>
    <property type="evidence" value="ECO:0007669"/>
    <property type="project" value="InterPro"/>
</dbReference>